<dbReference type="SMART" id="SM00435">
    <property type="entry name" value="TOPEUc"/>
    <property type="match status" value="1"/>
</dbReference>
<dbReference type="InterPro" id="IPR014711">
    <property type="entry name" value="TopoI_cat_a-hlx-sub_euk"/>
</dbReference>
<dbReference type="PROSITE" id="PS52038">
    <property type="entry name" value="TOPO_IB_2"/>
    <property type="match status" value="1"/>
</dbReference>
<organism evidence="11">
    <name type="scientific">Arcella intermedia</name>
    <dbReference type="NCBI Taxonomy" id="1963864"/>
    <lineage>
        <taxon>Eukaryota</taxon>
        <taxon>Amoebozoa</taxon>
        <taxon>Tubulinea</taxon>
        <taxon>Elardia</taxon>
        <taxon>Arcellinida</taxon>
        <taxon>Sphaerothecina</taxon>
        <taxon>Arcellidae</taxon>
        <taxon>Arcella</taxon>
    </lineage>
</organism>
<dbReference type="EMBL" id="GIBP01000424">
    <property type="protein sequence ID" value="NDV29393.1"/>
    <property type="molecule type" value="Transcribed_RNA"/>
</dbReference>
<dbReference type="FunFam" id="3.90.15.10:FF:000003">
    <property type="entry name" value="DNA topoisomerase I"/>
    <property type="match status" value="1"/>
</dbReference>
<evidence type="ECO:0000259" key="10">
    <source>
        <dbReference type="SMART" id="SM00435"/>
    </source>
</evidence>
<dbReference type="Gene3D" id="3.90.15.10">
    <property type="entry name" value="Topoisomerase I, Chain A, domain 3"/>
    <property type="match status" value="1"/>
</dbReference>
<comment type="function">
    <text evidence="7">Releases the supercoiling and torsional tension of DNA introduced during the DNA replication and transcription by transiently cleaving and rejoining one strand of the DNA duplex. Introduces a single-strand break via transesterification at the specific target site 5'-[CT]CCTTp site in duplex DNA. The scissile phosphodiester is attacked by the catalytic tyrosine of the enzyme, resulting in the formation of a DNA-(3'-phosphotyrosyl)-enzyme intermediate and the expulsion of a 5'-OH DNA strand. The free DNA strand then undergoes passage around the unbroken strand thus removing DNA supercoils. Finally, in the religation step, the DNA 5'-OH attacks the covalent intermediate to expel the active-site tyrosine and restore the DNA phosphodiester backbone.</text>
</comment>
<keyword evidence="3 6" id="KW-0799">Topoisomerase</keyword>
<feature type="compositionally biased region" description="Acidic residues" evidence="9">
    <location>
        <begin position="1"/>
        <end position="11"/>
    </location>
</feature>
<evidence type="ECO:0000313" key="11">
    <source>
        <dbReference type="EMBL" id="NDV29393.1"/>
    </source>
</evidence>
<dbReference type="InterPro" id="IPR013500">
    <property type="entry name" value="TopoI_cat_euk"/>
</dbReference>
<dbReference type="Pfam" id="PF01028">
    <property type="entry name" value="Topoisom_I"/>
    <property type="match status" value="1"/>
</dbReference>
<evidence type="ECO:0000256" key="5">
    <source>
        <dbReference type="ARBA" id="ARBA00023235"/>
    </source>
</evidence>
<feature type="compositionally biased region" description="Acidic residues" evidence="9">
    <location>
        <begin position="251"/>
        <end position="274"/>
    </location>
</feature>
<dbReference type="Gene3D" id="2.170.11.10">
    <property type="entry name" value="DNA Topoisomerase I, domain 2"/>
    <property type="match status" value="1"/>
</dbReference>
<feature type="region of interest" description="Disordered" evidence="9">
    <location>
        <begin position="1"/>
        <end position="338"/>
    </location>
</feature>
<feature type="compositionally biased region" description="Polar residues" evidence="9">
    <location>
        <begin position="196"/>
        <end position="210"/>
    </location>
</feature>
<dbReference type="InterPro" id="IPR051062">
    <property type="entry name" value="Topoisomerase_IB"/>
</dbReference>
<sequence length="909" mass="102639">MRIDSDDEIEERDTPAMVLVTPADQPAPQPATQPTTQPTTKPAPQPTPQTAPQTNATDPVKDNNNKRKREPSDSALPPPEQKRPRTTAEAKPAVDANKMEVIEKESNNSATTVTPKGEKEVQPPKPQGAEKKVAENVTKPVGKAAAAKAKNAPPTPNAQEKEGQTPKKEETPKTVTGKKEAQTPKKETPAKPLKKANSTPDVKKSSGTPKNTKEEQKRPVTRSSSAKATPTKKKNKSESESESESGSGSESESESGSESGSDESGSESGSEEESSSSSEKKTPKKKTTPKAKPKAKPTPKKKAKEEPPPKKKAKRGSKQEKEEPKRGRKKKEEDAVPIHKWWEEDDDWKKGEKKNWKWRTLEHQGVYFGPDYEPHGIPILYDGEKVKLTPAQEEWATYFARYLDTDHMKKDQFRKNFWKEWKAVLGKNTTIKSFKKVDFSLIKSHLDTAKEERKNRSKEEKNKEKEEKKALKEKYGFAIVDGHKEAIGNFTVEPPGLFLGRGQHPKAGMFKQRVTPEQITLNLGEGVDPPKCPIPGHKWGGIVHNHEVTWLATWRENINGQNKYVLFSAQSSMRGRSDRSKFETAKRLKKCIGKIRKDYTANLKNADDEVAQQRATAMWVIDRLALRVGNDKSEDEADTVGCCSLRCEHVKLLDDNKLEFDFLGKDSMRYHNVVEVDPQVYKNFKTFMSGKKKSEQIFDRLSPPSLNSHLQSLMDGLTAKVFRTYNASITMQKELSKFDEDEMTVEEKVLFFNRASVQVAKLCNHQRSVPKTHQTQMEKIDDQIKDTEDEIAEVKAHIKRLNAGKEAKKRAAGEDGKEKKPFSNNVETCKRKIEALEDRIRKLKIKKKEKDTLKEVSTSTSKVNYIDPRISLVWCQKHNVDIKKIFAKTMRDKFAWAIAEVEATPDFVF</sequence>
<dbReference type="InterPro" id="IPR025834">
    <property type="entry name" value="TopoI_C_dom"/>
</dbReference>
<evidence type="ECO:0000256" key="2">
    <source>
        <dbReference type="ARBA" id="ARBA00006645"/>
    </source>
</evidence>
<dbReference type="GO" id="GO:0006260">
    <property type="term" value="P:DNA replication"/>
    <property type="evidence" value="ECO:0007669"/>
    <property type="project" value="TreeGrafter"/>
</dbReference>
<dbReference type="Pfam" id="PF02919">
    <property type="entry name" value="Topoisom_I_N"/>
    <property type="match status" value="1"/>
</dbReference>
<dbReference type="InterPro" id="IPR001631">
    <property type="entry name" value="TopoI"/>
</dbReference>
<dbReference type="EC" id="5.6.2.1" evidence="7"/>
<feature type="compositionally biased region" description="Basic and acidic residues" evidence="9">
    <location>
        <begin position="159"/>
        <end position="189"/>
    </location>
</feature>
<evidence type="ECO:0000256" key="1">
    <source>
        <dbReference type="ARBA" id="ARBA00000213"/>
    </source>
</evidence>
<feature type="compositionally biased region" description="Basic and acidic residues" evidence="9">
    <location>
        <begin position="116"/>
        <end position="134"/>
    </location>
</feature>
<dbReference type="GO" id="GO:0005694">
    <property type="term" value="C:chromosome"/>
    <property type="evidence" value="ECO:0007669"/>
    <property type="project" value="InterPro"/>
</dbReference>
<feature type="active site" description="O-(3'-phospho-DNA)-tyrosine intermediate" evidence="6">
    <location>
        <position position="865"/>
    </location>
</feature>
<evidence type="ECO:0000256" key="8">
    <source>
        <dbReference type="SAM" id="Coils"/>
    </source>
</evidence>
<evidence type="ECO:0000256" key="7">
    <source>
        <dbReference type="RuleBase" id="RU365101"/>
    </source>
</evidence>
<dbReference type="GO" id="GO:0003917">
    <property type="term" value="F:DNA topoisomerase type I (single strand cut, ATP-independent) activity"/>
    <property type="evidence" value="ECO:0007669"/>
    <property type="project" value="UniProtKB-UniRule"/>
</dbReference>
<evidence type="ECO:0000256" key="6">
    <source>
        <dbReference type="PROSITE-ProRule" id="PRU01382"/>
    </source>
</evidence>
<feature type="coiled-coil region" evidence="8">
    <location>
        <begin position="777"/>
        <end position="853"/>
    </location>
</feature>
<keyword evidence="8" id="KW-0175">Coiled coil</keyword>
<keyword evidence="5 6" id="KW-0413">Isomerase</keyword>
<dbReference type="SUPFAM" id="SSF56349">
    <property type="entry name" value="DNA breaking-rejoining enzymes"/>
    <property type="match status" value="1"/>
</dbReference>
<evidence type="ECO:0000256" key="9">
    <source>
        <dbReference type="SAM" id="MobiDB-lite"/>
    </source>
</evidence>
<comment type="catalytic activity">
    <reaction evidence="1 6 7">
        <text>ATP-independent breakage of single-stranded DNA, followed by passage and rejoining.</text>
        <dbReference type="EC" id="5.6.2.1"/>
    </reaction>
</comment>
<dbReference type="Gene3D" id="1.10.132.10">
    <property type="match status" value="1"/>
</dbReference>
<dbReference type="Pfam" id="PF14370">
    <property type="entry name" value="Topo_C_assoc"/>
    <property type="match status" value="1"/>
</dbReference>
<dbReference type="InterPro" id="IPR014727">
    <property type="entry name" value="TopoI_cat_a/b-sub_euk"/>
</dbReference>
<dbReference type="InterPro" id="IPR011010">
    <property type="entry name" value="DNA_brk_join_enz"/>
</dbReference>
<feature type="compositionally biased region" description="Basic and acidic residues" evidence="9">
    <location>
        <begin position="317"/>
        <end position="338"/>
    </location>
</feature>
<dbReference type="PRINTS" id="PR00416">
    <property type="entry name" value="EUTPISMRASEI"/>
</dbReference>
<feature type="compositionally biased region" description="Low complexity" evidence="9">
    <location>
        <begin position="137"/>
        <end position="152"/>
    </location>
</feature>
<dbReference type="InterPro" id="IPR013499">
    <property type="entry name" value="TopoI_euk"/>
</dbReference>
<proteinExistence type="inferred from homology"/>
<keyword evidence="4 6" id="KW-0238">DNA-binding</keyword>
<evidence type="ECO:0000256" key="4">
    <source>
        <dbReference type="ARBA" id="ARBA00023125"/>
    </source>
</evidence>
<feature type="region of interest" description="Disordered" evidence="9">
    <location>
        <begin position="448"/>
        <end position="467"/>
    </location>
</feature>
<dbReference type="CDD" id="cd00659">
    <property type="entry name" value="Topo_IB_C"/>
    <property type="match status" value="1"/>
</dbReference>
<dbReference type="SUPFAM" id="SSF56741">
    <property type="entry name" value="Eukaryotic DNA topoisomerase I, N-terminal DNA-binding fragment"/>
    <property type="match status" value="1"/>
</dbReference>
<comment type="similarity">
    <text evidence="2 6 7">Belongs to the type IB topoisomerase family.</text>
</comment>
<dbReference type="PANTHER" id="PTHR10290:SF3">
    <property type="entry name" value="DNA TOPOISOMERASE 1"/>
    <property type="match status" value="1"/>
</dbReference>
<dbReference type="AlphaFoldDB" id="A0A6B2KXB2"/>
<accession>A0A6B2KXB2</accession>
<dbReference type="GO" id="GO:0007059">
    <property type="term" value="P:chromosome segregation"/>
    <property type="evidence" value="ECO:0007669"/>
    <property type="project" value="TreeGrafter"/>
</dbReference>
<feature type="compositionally biased region" description="Basic residues" evidence="9">
    <location>
        <begin position="282"/>
        <end position="302"/>
    </location>
</feature>
<dbReference type="InterPro" id="IPR008336">
    <property type="entry name" value="TopoI_DNA-bd_euk"/>
</dbReference>
<dbReference type="GO" id="GO:0006265">
    <property type="term" value="P:DNA topological change"/>
    <property type="evidence" value="ECO:0007669"/>
    <property type="project" value="UniProtKB-UniRule"/>
</dbReference>
<feature type="compositionally biased region" description="Basic and acidic residues" evidence="9">
    <location>
        <begin position="97"/>
        <end position="106"/>
    </location>
</feature>
<dbReference type="PANTHER" id="PTHR10290">
    <property type="entry name" value="DNA TOPOISOMERASE I"/>
    <property type="match status" value="1"/>
</dbReference>
<dbReference type="Gene3D" id="1.10.10.41">
    <property type="entry name" value="Yeast DNA topoisomerase - domain 1"/>
    <property type="match status" value="1"/>
</dbReference>
<dbReference type="InterPro" id="IPR013034">
    <property type="entry name" value="DNA_topo_DNA_db_N_dom1"/>
</dbReference>
<reference evidence="11" key="1">
    <citation type="journal article" date="2020" name="J. Eukaryot. Microbiol.">
        <title>De novo Sequencing, Assembly and Annotation of the Transcriptome for the Free-Living Testate Amoeba Arcella intermedia.</title>
        <authorList>
            <person name="Ribeiro G.M."/>
            <person name="Porfirio-Sousa A.L."/>
            <person name="Maurer-Alcala X.X."/>
            <person name="Katz L.A."/>
            <person name="Lahr D.J.G."/>
        </authorList>
    </citation>
    <scope>NUCLEOTIDE SEQUENCE</scope>
</reference>
<dbReference type="GO" id="GO:0005730">
    <property type="term" value="C:nucleolus"/>
    <property type="evidence" value="ECO:0007669"/>
    <property type="project" value="TreeGrafter"/>
</dbReference>
<dbReference type="InterPro" id="IPR036202">
    <property type="entry name" value="TopoI_DNA-bd_euk_N_sf"/>
</dbReference>
<protein>
    <recommendedName>
        <fullName evidence="7">DNA topoisomerase I</fullName>
        <ecNumber evidence="7">5.6.2.1</ecNumber>
    </recommendedName>
    <alternativeName>
        <fullName evidence="7">DNA topoisomerase 1</fullName>
    </alternativeName>
</protein>
<dbReference type="InterPro" id="IPR013030">
    <property type="entry name" value="DNA_topo_DNA_db_N_dom2"/>
</dbReference>
<feature type="domain" description="DNA topoisomerase I eukaryotic-type" evidence="10">
    <location>
        <begin position="497"/>
        <end position="879"/>
    </location>
</feature>
<dbReference type="GO" id="GO:0003677">
    <property type="term" value="F:DNA binding"/>
    <property type="evidence" value="ECO:0007669"/>
    <property type="project" value="UniProtKB-UniRule"/>
</dbReference>
<name>A0A6B2KXB2_9EUKA</name>
<evidence type="ECO:0000256" key="3">
    <source>
        <dbReference type="ARBA" id="ARBA00023029"/>
    </source>
</evidence>